<dbReference type="PANTHER" id="PTHR43395:SF10">
    <property type="entry name" value="CHEMOTAXIS PROTEIN CHEA"/>
    <property type="match status" value="1"/>
</dbReference>
<dbReference type="InterPro" id="IPR003594">
    <property type="entry name" value="HATPase_dom"/>
</dbReference>
<dbReference type="SMART" id="SM00387">
    <property type="entry name" value="HATPase_c"/>
    <property type="match status" value="1"/>
</dbReference>
<dbReference type="Gene3D" id="3.30.565.10">
    <property type="entry name" value="Histidine kinase-like ATPase, C-terminal domain"/>
    <property type="match status" value="1"/>
</dbReference>
<dbReference type="InterPro" id="IPR005467">
    <property type="entry name" value="His_kinase_dom"/>
</dbReference>
<comment type="caution">
    <text evidence="17">The sequence shown here is derived from an EMBL/GenBank/DDBJ whole genome shotgun (WGS) entry which is preliminary data.</text>
</comment>
<dbReference type="GO" id="GO:0005737">
    <property type="term" value="C:cytoplasm"/>
    <property type="evidence" value="ECO:0007669"/>
    <property type="project" value="InterPro"/>
</dbReference>
<dbReference type="InterPro" id="IPR002545">
    <property type="entry name" value="CheW-lke_dom"/>
</dbReference>
<dbReference type="GO" id="GO:0000155">
    <property type="term" value="F:phosphorelay sensor kinase activity"/>
    <property type="evidence" value="ECO:0007669"/>
    <property type="project" value="InterPro"/>
</dbReference>
<dbReference type="SMART" id="SM00073">
    <property type="entry name" value="HPT"/>
    <property type="match status" value="1"/>
</dbReference>
<keyword evidence="6" id="KW-0808">Transferase</keyword>
<dbReference type="Pfam" id="PF02895">
    <property type="entry name" value="H-kinase_dim"/>
    <property type="match status" value="1"/>
</dbReference>
<dbReference type="PROSITE" id="PS50894">
    <property type="entry name" value="HPT"/>
    <property type="match status" value="1"/>
</dbReference>
<dbReference type="SUPFAM" id="SSF50341">
    <property type="entry name" value="CheW-like"/>
    <property type="match status" value="1"/>
</dbReference>
<proteinExistence type="predicted"/>
<dbReference type="InterPro" id="IPR037006">
    <property type="entry name" value="CheA-like_homodim_sf"/>
</dbReference>
<evidence type="ECO:0000256" key="9">
    <source>
        <dbReference type="ARBA" id="ARBA00022840"/>
    </source>
</evidence>
<dbReference type="Pfam" id="PF01627">
    <property type="entry name" value="Hpt"/>
    <property type="match status" value="1"/>
</dbReference>
<dbReference type="FunFam" id="3.30.565.10:FF:000016">
    <property type="entry name" value="Chemotaxis protein CheA, putative"/>
    <property type="match status" value="1"/>
</dbReference>
<dbReference type="Pfam" id="PF01584">
    <property type="entry name" value="CheW"/>
    <property type="match status" value="1"/>
</dbReference>
<feature type="compositionally biased region" description="Acidic residues" evidence="13">
    <location>
        <begin position="138"/>
        <end position="155"/>
    </location>
</feature>
<dbReference type="SMART" id="SM00260">
    <property type="entry name" value="CheW"/>
    <property type="match status" value="1"/>
</dbReference>
<dbReference type="SUPFAM" id="SSF47226">
    <property type="entry name" value="Histidine-containing phosphotransfer domain, HPT domain"/>
    <property type="match status" value="1"/>
</dbReference>
<evidence type="ECO:0000256" key="7">
    <source>
        <dbReference type="ARBA" id="ARBA00022741"/>
    </source>
</evidence>
<dbReference type="InterPro" id="IPR004358">
    <property type="entry name" value="Sig_transdc_His_kin-like_C"/>
</dbReference>
<evidence type="ECO:0000256" key="11">
    <source>
        <dbReference type="ARBA" id="ARBA00035100"/>
    </source>
</evidence>
<dbReference type="InterPro" id="IPR051315">
    <property type="entry name" value="Bact_Chemotaxis_CheA"/>
</dbReference>
<keyword evidence="4" id="KW-0145">Chemotaxis</keyword>
<evidence type="ECO:0000256" key="8">
    <source>
        <dbReference type="ARBA" id="ARBA00022777"/>
    </source>
</evidence>
<evidence type="ECO:0000256" key="10">
    <source>
        <dbReference type="ARBA" id="ARBA00023012"/>
    </source>
</evidence>
<evidence type="ECO:0000256" key="2">
    <source>
        <dbReference type="ARBA" id="ARBA00012438"/>
    </source>
</evidence>
<dbReference type="CDD" id="cd00088">
    <property type="entry name" value="HPT"/>
    <property type="match status" value="1"/>
</dbReference>
<evidence type="ECO:0000313" key="17">
    <source>
        <dbReference type="EMBL" id="ETR74105.1"/>
    </source>
</evidence>
<keyword evidence="8" id="KW-0418">Kinase</keyword>
<evidence type="ECO:0000256" key="3">
    <source>
        <dbReference type="ARBA" id="ARBA00021495"/>
    </source>
</evidence>
<dbReference type="Proteomes" id="UP000189670">
    <property type="component" value="Unassembled WGS sequence"/>
</dbReference>
<evidence type="ECO:0000256" key="12">
    <source>
        <dbReference type="PROSITE-ProRule" id="PRU00110"/>
    </source>
</evidence>
<accession>A0A1V1PHE0</accession>
<evidence type="ECO:0000256" key="4">
    <source>
        <dbReference type="ARBA" id="ARBA00022500"/>
    </source>
</evidence>
<reference evidence="18" key="1">
    <citation type="submission" date="2012-11" db="EMBL/GenBank/DDBJ databases">
        <authorList>
            <person name="Lucero-Rivera Y.E."/>
            <person name="Tovar-Ramirez D."/>
        </authorList>
    </citation>
    <scope>NUCLEOTIDE SEQUENCE [LARGE SCALE GENOMIC DNA]</scope>
    <source>
        <strain evidence="18">Araruama</strain>
    </source>
</reference>
<evidence type="ECO:0000259" key="15">
    <source>
        <dbReference type="PROSITE" id="PS50851"/>
    </source>
</evidence>
<evidence type="ECO:0000256" key="13">
    <source>
        <dbReference type="SAM" id="MobiDB-lite"/>
    </source>
</evidence>
<protein>
    <recommendedName>
        <fullName evidence="3">Chemotaxis protein CheA</fullName>
        <ecNumber evidence="2">2.7.13.3</ecNumber>
    </recommendedName>
</protein>
<feature type="domain" description="CheW-like" evidence="15">
    <location>
        <begin position="574"/>
        <end position="706"/>
    </location>
</feature>
<dbReference type="Gene3D" id="1.20.120.160">
    <property type="entry name" value="HPT domain"/>
    <property type="match status" value="1"/>
</dbReference>
<dbReference type="InterPro" id="IPR004105">
    <property type="entry name" value="CheA-like_dim"/>
</dbReference>
<feature type="domain" description="HPt" evidence="16">
    <location>
        <begin position="1"/>
        <end position="101"/>
    </location>
</feature>
<dbReference type="FunFam" id="2.30.30.40:FF:000048">
    <property type="entry name" value="Chemotaxis protein CheA, putative"/>
    <property type="match status" value="1"/>
</dbReference>
<keyword evidence="9" id="KW-0067">ATP-binding</keyword>
<evidence type="ECO:0000259" key="14">
    <source>
        <dbReference type="PROSITE" id="PS50109"/>
    </source>
</evidence>
<dbReference type="SUPFAM" id="SSF55874">
    <property type="entry name" value="ATPase domain of HSP90 chaperone/DNA topoisomerase II/histidine kinase"/>
    <property type="match status" value="1"/>
</dbReference>
<dbReference type="InterPro" id="IPR036097">
    <property type="entry name" value="HisK_dim/P_sf"/>
</dbReference>
<gene>
    <name evidence="17" type="ORF">OMM_00462</name>
</gene>
<feature type="domain" description="Histidine kinase" evidence="14">
    <location>
        <begin position="337"/>
        <end position="572"/>
    </location>
</feature>
<dbReference type="SUPFAM" id="SSF47384">
    <property type="entry name" value="Homodimeric domain of signal transducing histidine kinase"/>
    <property type="match status" value="1"/>
</dbReference>
<dbReference type="CDD" id="cd16916">
    <property type="entry name" value="HATPase_CheA-like"/>
    <property type="match status" value="1"/>
</dbReference>
<comment type="catalytic activity">
    <reaction evidence="1">
        <text>ATP + protein L-histidine = ADP + protein N-phospho-L-histidine.</text>
        <dbReference type="EC" id="2.7.13.3"/>
    </reaction>
</comment>
<keyword evidence="5 12" id="KW-0597">Phosphoprotein</keyword>
<dbReference type="Pfam" id="PF02518">
    <property type="entry name" value="HATPase_c"/>
    <property type="match status" value="1"/>
</dbReference>
<dbReference type="GO" id="GO:0006935">
    <property type="term" value="P:chemotaxis"/>
    <property type="evidence" value="ECO:0007669"/>
    <property type="project" value="UniProtKB-KW"/>
</dbReference>
<dbReference type="PROSITE" id="PS50109">
    <property type="entry name" value="HIS_KIN"/>
    <property type="match status" value="1"/>
</dbReference>
<dbReference type="InterPro" id="IPR008207">
    <property type="entry name" value="Sig_transdc_His_kin_Hpt_dom"/>
</dbReference>
<dbReference type="CDD" id="cd00731">
    <property type="entry name" value="CheA_reg"/>
    <property type="match status" value="1"/>
</dbReference>
<dbReference type="InterPro" id="IPR036641">
    <property type="entry name" value="HPT_dom_sf"/>
</dbReference>
<comment type="function">
    <text evidence="11">Involved in the transmission of sensory signals from the chemoreceptors to the flagellar motors. CheA is autophosphorylated; it can transfer its phosphate group to either CheB or CheY.</text>
</comment>
<dbReference type="GO" id="GO:0005524">
    <property type="term" value="F:ATP binding"/>
    <property type="evidence" value="ECO:0007669"/>
    <property type="project" value="UniProtKB-KW"/>
</dbReference>
<evidence type="ECO:0000259" key="16">
    <source>
        <dbReference type="PROSITE" id="PS50894"/>
    </source>
</evidence>
<dbReference type="Gene3D" id="1.10.287.560">
    <property type="entry name" value="Histidine kinase CheA-like, homodimeric domain"/>
    <property type="match status" value="1"/>
</dbReference>
<organism evidence="17 18">
    <name type="scientific">Candidatus Magnetoglobus multicellularis str. Araruama</name>
    <dbReference type="NCBI Taxonomy" id="890399"/>
    <lineage>
        <taxon>Bacteria</taxon>
        <taxon>Pseudomonadati</taxon>
        <taxon>Thermodesulfobacteriota</taxon>
        <taxon>Desulfobacteria</taxon>
        <taxon>Desulfobacterales</taxon>
        <taxon>Desulfobacteraceae</taxon>
        <taxon>Candidatus Magnetoglobus</taxon>
    </lineage>
</organism>
<dbReference type="Gene3D" id="2.30.30.40">
    <property type="entry name" value="SH3 Domains"/>
    <property type="match status" value="1"/>
</dbReference>
<evidence type="ECO:0000256" key="1">
    <source>
        <dbReference type="ARBA" id="ARBA00000085"/>
    </source>
</evidence>
<dbReference type="InterPro" id="IPR036890">
    <property type="entry name" value="HATPase_C_sf"/>
</dbReference>
<dbReference type="AlphaFoldDB" id="A0A1V1PHE0"/>
<feature type="modified residue" description="Phosphohistidine" evidence="12">
    <location>
        <position position="44"/>
    </location>
</feature>
<dbReference type="InterPro" id="IPR036061">
    <property type="entry name" value="CheW-like_dom_sf"/>
</dbReference>
<evidence type="ECO:0000256" key="6">
    <source>
        <dbReference type="ARBA" id="ARBA00022679"/>
    </source>
</evidence>
<name>A0A1V1PHE0_9BACT</name>
<keyword evidence="7" id="KW-0547">Nucleotide-binding</keyword>
<sequence>MDKQQQAYREEAYELLAELEVSLLELEETPDDDDLIDQVFRAMHTIKGSSAMFGFDAIANFTHEVETVFDIVRSGRMPVTKELVNLALQARDHIKKMLDMPDNHSSENHEIIEKLQALSSNKDALKKTTNKISHESNDIESEIPTDTTPDQEEASEPSITVTYRIRFNPHPKLLIYGTNPFQLIKEIQELGDTTIVAQTNKIPNLSEIIPENCYIHWDIILTTNHTVETIRDVFIFIEDECDLTVEIIDEDGEIEYGADYKKLGQILIERKDIESSLLKETLVKQKRLGEILVENHVTDQGHVESALAEQNHIRTVREKRKQDTSTGSIRVDAAKLDILVDLVGELVTVQASLSQKAMTSEDTEIIGIAEQVERLTADLRDNTMSIRMLPISTTFSTFKRLIRDLSDELGKEVTMHTEGGKTELDKKVIERLNDPMVHIIRNCIDHGIESPDVRKKAGKPGSGTISLVAIHSGANVLIKISDDGAGINPESIRSIALKKGIITPEVELSETETYNLLFAPGFSTAKTVSDISGRGVGMDVVKRSIEALRGTIEIESEIGVGTTMTLKLPLTLAIIDGLLVEIGKEYYVLPLSAVEECVELTEADRNRSKGRNIAWVREDIIPYVPLRDIFQIQKPKPLIEQVVIVEIDGAMIGFVVDNIIGEHQTVIKSLGRVYRGAKEFSGATILADGSVALILDVHRLSLLAESLERKTVES</sequence>
<evidence type="ECO:0000313" key="18">
    <source>
        <dbReference type="Proteomes" id="UP000189670"/>
    </source>
</evidence>
<feature type="region of interest" description="Disordered" evidence="13">
    <location>
        <begin position="126"/>
        <end position="156"/>
    </location>
</feature>
<dbReference type="PROSITE" id="PS50851">
    <property type="entry name" value="CHEW"/>
    <property type="match status" value="1"/>
</dbReference>
<dbReference type="SMART" id="SM01231">
    <property type="entry name" value="H-kinase_dim"/>
    <property type="match status" value="1"/>
</dbReference>
<dbReference type="EC" id="2.7.13.3" evidence="2"/>
<dbReference type="PRINTS" id="PR00344">
    <property type="entry name" value="BCTRLSENSOR"/>
</dbReference>
<dbReference type="PANTHER" id="PTHR43395">
    <property type="entry name" value="SENSOR HISTIDINE KINASE CHEA"/>
    <property type="match status" value="1"/>
</dbReference>
<evidence type="ECO:0000256" key="5">
    <source>
        <dbReference type="ARBA" id="ARBA00022553"/>
    </source>
</evidence>
<keyword evidence="10" id="KW-0902">Two-component regulatory system</keyword>
<dbReference type="EMBL" id="ATBP01000021">
    <property type="protein sequence ID" value="ETR74105.1"/>
    <property type="molecule type" value="Genomic_DNA"/>
</dbReference>